<evidence type="ECO:0000256" key="12">
    <source>
        <dbReference type="SAM" id="MobiDB-lite"/>
    </source>
</evidence>
<keyword evidence="5" id="KW-0812">Transmembrane</keyword>
<feature type="region of interest" description="Disordered" evidence="12">
    <location>
        <begin position="219"/>
        <end position="287"/>
    </location>
</feature>
<evidence type="ECO:0000256" key="3">
    <source>
        <dbReference type="ARBA" id="ARBA00020796"/>
    </source>
</evidence>
<evidence type="ECO:0000256" key="11">
    <source>
        <dbReference type="ARBA" id="ARBA00023136"/>
    </source>
</evidence>
<dbReference type="EMBL" id="JAFFHA010000008">
    <property type="protein sequence ID" value="KAK4652198.1"/>
    <property type="molecule type" value="Genomic_DNA"/>
</dbReference>
<comment type="similarity">
    <text evidence="2">Belongs to the TIM54 family.</text>
</comment>
<name>A0ABR0G8Z9_9PEZI</name>
<keyword evidence="14" id="KW-1185">Reference proteome</keyword>
<evidence type="ECO:0000256" key="6">
    <source>
        <dbReference type="ARBA" id="ARBA00022792"/>
    </source>
</evidence>
<dbReference type="InterPro" id="IPR021056">
    <property type="entry name" value="Mt_import_IM_translocase_Tim54"/>
</dbReference>
<dbReference type="InterPro" id="IPR050187">
    <property type="entry name" value="Lipid_Phosphate_FormReg"/>
</dbReference>
<evidence type="ECO:0000256" key="8">
    <source>
        <dbReference type="ARBA" id="ARBA00022989"/>
    </source>
</evidence>
<keyword evidence="9" id="KW-0811">Translocation</keyword>
<dbReference type="Proteomes" id="UP001323405">
    <property type="component" value="Unassembled WGS sequence"/>
</dbReference>
<comment type="caution">
    <text evidence="13">The sequence shown here is derived from an EMBL/GenBank/DDBJ whole genome shotgun (WGS) entry which is preliminary data.</text>
</comment>
<dbReference type="RefSeq" id="XP_062741173.1">
    <property type="nucleotide sequence ID" value="XM_062884199.1"/>
</dbReference>
<keyword evidence="11" id="KW-0472">Membrane</keyword>
<feature type="region of interest" description="Disordered" evidence="12">
    <location>
        <begin position="1"/>
        <end position="21"/>
    </location>
</feature>
<keyword evidence="10" id="KW-0496">Mitochondrion</keyword>
<reference evidence="13 14" key="1">
    <citation type="journal article" date="2023" name="bioRxiv">
        <title>High-quality genome assemblies of four members of thePodospora anserinaspecies complex.</title>
        <authorList>
            <person name="Ament-Velasquez S.L."/>
            <person name="Vogan A.A."/>
            <person name="Wallerman O."/>
            <person name="Hartmann F."/>
            <person name="Gautier V."/>
            <person name="Silar P."/>
            <person name="Giraud T."/>
            <person name="Johannesson H."/>
        </authorList>
    </citation>
    <scope>NUCLEOTIDE SEQUENCE [LARGE SCALE GENOMIC DNA]</scope>
    <source>
        <strain evidence="13 14">CBS 415.72m</strain>
    </source>
</reference>
<dbReference type="Pfam" id="PF11711">
    <property type="entry name" value="Tim54"/>
    <property type="match status" value="1"/>
</dbReference>
<keyword evidence="6" id="KW-0999">Mitochondrion inner membrane</keyword>
<gene>
    <name evidence="13" type="primary">TIM54</name>
    <name evidence="13" type="ORF">QC762_0100540</name>
</gene>
<dbReference type="PANTHER" id="PTHR12358:SF101">
    <property type="entry name" value="MITOCHONDRIAL IMPORT INNER MEMBRANE TRANSLOCASE SUBUNIT TIM54"/>
    <property type="match status" value="1"/>
</dbReference>
<evidence type="ECO:0000256" key="4">
    <source>
        <dbReference type="ARBA" id="ARBA00022448"/>
    </source>
</evidence>
<evidence type="ECO:0000313" key="14">
    <source>
        <dbReference type="Proteomes" id="UP001323405"/>
    </source>
</evidence>
<accession>A0ABR0G8Z9</accession>
<dbReference type="GeneID" id="87903992"/>
<evidence type="ECO:0000256" key="10">
    <source>
        <dbReference type="ARBA" id="ARBA00023128"/>
    </source>
</evidence>
<feature type="compositionally biased region" description="Basic and acidic residues" evidence="12">
    <location>
        <begin position="235"/>
        <end position="258"/>
    </location>
</feature>
<dbReference type="PANTHER" id="PTHR12358">
    <property type="entry name" value="SPHINGOSINE KINASE"/>
    <property type="match status" value="1"/>
</dbReference>
<protein>
    <recommendedName>
        <fullName evidence="3">Mitochondrial import inner membrane translocase subunit TIM54</fullName>
    </recommendedName>
</protein>
<evidence type="ECO:0000256" key="1">
    <source>
        <dbReference type="ARBA" id="ARBA00004434"/>
    </source>
</evidence>
<comment type="subcellular location">
    <subcellularLocation>
        <location evidence="1">Mitochondrion inner membrane</location>
        <topology evidence="1">Single-pass membrane protein</topology>
    </subcellularLocation>
</comment>
<feature type="compositionally biased region" description="Pro residues" evidence="12">
    <location>
        <begin position="219"/>
        <end position="229"/>
    </location>
</feature>
<sequence length="455" mass="52193">MAEPTPPAQPSAAEVAEKAAKAPERNRALRMLGLPALPKKLPSRNWMIFWTLSTAITAGIIYDKREKKRAIAKWRHAVEHLAKEPLPSHNALSELRKITIYLSAPPGDGLRTAQDHYTEYVKPILAASGLDWEFVQGRRDGDVRAYTAEKIRRHRRQVDSGEVEPELPDEPTKEEIIAAHRKIRGIKDYDGIKGDIVIGRHTWKEYLRGLHEGWLGPLTAPPLPIPEPLPTAESDSEKSEEDKKKEEEEKKKEEESKPKRPPQPRPYNTPADYPSSPLPSSIPNEFSPVAPVREPHLLGFLSTPTRLYRFFNRRHLADEIGRDVAAVCLAHYRHFSEQSGEDQKYEQEEVLAFEEKDWIKSLWKEAGDEPEHVKEREKAGITEVVRARPLVLDPRIAERMRRFELSKEDVERVAKIVVPEEEIEGWTKGKFRQLYRWGKGKVMGEEKRSNVEDVD</sequence>
<evidence type="ECO:0000256" key="9">
    <source>
        <dbReference type="ARBA" id="ARBA00023010"/>
    </source>
</evidence>
<keyword evidence="8" id="KW-1133">Transmembrane helix</keyword>
<evidence type="ECO:0000256" key="5">
    <source>
        <dbReference type="ARBA" id="ARBA00022692"/>
    </source>
</evidence>
<evidence type="ECO:0000256" key="2">
    <source>
        <dbReference type="ARBA" id="ARBA00006355"/>
    </source>
</evidence>
<keyword evidence="4" id="KW-0813">Transport</keyword>
<evidence type="ECO:0000313" key="13">
    <source>
        <dbReference type="EMBL" id="KAK4652198.1"/>
    </source>
</evidence>
<proteinExistence type="inferred from homology"/>
<organism evidence="13 14">
    <name type="scientific">Podospora pseudocomata</name>
    <dbReference type="NCBI Taxonomy" id="2093779"/>
    <lineage>
        <taxon>Eukaryota</taxon>
        <taxon>Fungi</taxon>
        <taxon>Dikarya</taxon>
        <taxon>Ascomycota</taxon>
        <taxon>Pezizomycotina</taxon>
        <taxon>Sordariomycetes</taxon>
        <taxon>Sordariomycetidae</taxon>
        <taxon>Sordariales</taxon>
        <taxon>Podosporaceae</taxon>
        <taxon>Podospora</taxon>
    </lineage>
</organism>
<evidence type="ECO:0000256" key="7">
    <source>
        <dbReference type="ARBA" id="ARBA00022927"/>
    </source>
</evidence>
<keyword evidence="7" id="KW-0653">Protein transport</keyword>